<proteinExistence type="predicted"/>
<evidence type="ECO:0000313" key="3">
    <source>
        <dbReference type="Proteomes" id="UP000605361"/>
    </source>
</evidence>
<feature type="transmembrane region" description="Helical" evidence="1">
    <location>
        <begin position="20"/>
        <end position="40"/>
    </location>
</feature>
<keyword evidence="3" id="KW-1185">Reference proteome</keyword>
<organism evidence="2 3">
    <name type="scientific">Nonomuraea cypriaca</name>
    <dbReference type="NCBI Taxonomy" id="1187855"/>
    <lineage>
        <taxon>Bacteria</taxon>
        <taxon>Bacillati</taxon>
        <taxon>Actinomycetota</taxon>
        <taxon>Actinomycetes</taxon>
        <taxon>Streptosporangiales</taxon>
        <taxon>Streptosporangiaceae</taxon>
        <taxon>Nonomuraea</taxon>
    </lineage>
</organism>
<dbReference type="AlphaFoldDB" id="A0A931AEM7"/>
<accession>A0A931AEM7</accession>
<protein>
    <submittedName>
        <fullName evidence="2">Uncharacterized protein</fullName>
    </submittedName>
</protein>
<comment type="caution">
    <text evidence="2">The sequence shown here is derived from an EMBL/GenBank/DDBJ whole genome shotgun (WGS) entry which is preliminary data.</text>
</comment>
<dbReference type="Proteomes" id="UP000605361">
    <property type="component" value="Unassembled WGS sequence"/>
</dbReference>
<evidence type="ECO:0000313" key="2">
    <source>
        <dbReference type="EMBL" id="MBF8189684.1"/>
    </source>
</evidence>
<keyword evidence="1" id="KW-0812">Transmembrane</keyword>
<sequence length="134" mass="13861">MSLLGGSLRVLTGVVTLSKAALVLIVLVSALVGGVVATLLSSGDMPLHVAEGRAVLMTDGSGTFVRDDENMSAFIPAGIPWEDPSGASHMGDRPECLSDEKNDAATQARVKAGYRTVSMPDGGGYTLVAWLKCL</sequence>
<gene>
    <name evidence="2" type="ORF">ITP53_28920</name>
</gene>
<dbReference type="RefSeq" id="WP_195898616.1">
    <property type="nucleotide sequence ID" value="NZ_JADOGI010000098.1"/>
</dbReference>
<keyword evidence="1" id="KW-1133">Transmembrane helix</keyword>
<dbReference type="EMBL" id="JADOGI010000098">
    <property type="protein sequence ID" value="MBF8189684.1"/>
    <property type="molecule type" value="Genomic_DNA"/>
</dbReference>
<name>A0A931AEM7_9ACTN</name>
<evidence type="ECO:0000256" key="1">
    <source>
        <dbReference type="SAM" id="Phobius"/>
    </source>
</evidence>
<reference evidence="2" key="1">
    <citation type="submission" date="2020-11" db="EMBL/GenBank/DDBJ databases">
        <title>Whole-genome analyses of Nonomuraea sp. K274.</title>
        <authorList>
            <person name="Veyisoglu A."/>
        </authorList>
    </citation>
    <scope>NUCLEOTIDE SEQUENCE</scope>
    <source>
        <strain evidence="2">K274</strain>
    </source>
</reference>
<keyword evidence="1" id="KW-0472">Membrane</keyword>